<feature type="domain" description="Aminoglycoside phosphotransferase" evidence="1">
    <location>
        <begin position="336"/>
        <end position="538"/>
    </location>
</feature>
<dbReference type="Pfam" id="PF01636">
    <property type="entry name" value="APH"/>
    <property type="match status" value="1"/>
</dbReference>
<keyword evidence="3" id="KW-1185">Reference proteome</keyword>
<dbReference type="PANTHER" id="PTHR21310">
    <property type="entry name" value="AMINOGLYCOSIDE PHOSPHOTRANSFERASE-RELATED-RELATED"/>
    <property type="match status" value="1"/>
</dbReference>
<protein>
    <recommendedName>
        <fullName evidence="1">Aminoglycoside phosphotransferase domain-containing protein</fullName>
    </recommendedName>
</protein>
<dbReference type="InterPro" id="IPR002575">
    <property type="entry name" value="Aminoglycoside_PTrfase"/>
</dbReference>
<evidence type="ECO:0000313" key="3">
    <source>
        <dbReference type="Proteomes" id="UP001642405"/>
    </source>
</evidence>
<organism evidence="2 3">
    <name type="scientific">Sporothrix curviconia</name>
    <dbReference type="NCBI Taxonomy" id="1260050"/>
    <lineage>
        <taxon>Eukaryota</taxon>
        <taxon>Fungi</taxon>
        <taxon>Dikarya</taxon>
        <taxon>Ascomycota</taxon>
        <taxon>Pezizomycotina</taxon>
        <taxon>Sordariomycetes</taxon>
        <taxon>Sordariomycetidae</taxon>
        <taxon>Ophiostomatales</taxon>
        <taxon>Ophiostomataceae</taxon>
        <taxon>Sporothrix</taxon>
    </lineage>
</organism>
<name>A0ABP0C5Y0_9PEZI</name>
<dbReference type="CDD" id="cd05120">
    <property type="entry name" value="APH_ChoK_like"/>
    <property type="match status" value="1"/>
</dbReference>
<evidence type="ECO:0000313" key="2">
    <source>
        <dbReference type="EMBL" id="CAK7227413.1"/>
    </source>
</evidence>
<dbReference type="SUPFAM" id="SSF56112">
    <property type="entry name" value="Protein kinase-like (PK-like)"/>
    <property type="match status" value="1"/>
</dbReference>
<sequence length="566" mass="63008">MADSSAHAVERALAAIDGAKLPFPDNELLESFLQEAADPVAAARYLLQRGTSSSKAGLDMRPLLADWKALVALFMSEAAPRPAVDKRLVAAVWKRDSGKCCLTDFKSSLLDPLLVAPIHTLQKPVPESLHVMFGAFIGAEMQQRIISHDASLDSPGNFWLVRKSAAAAMAQGWIQIGSPLANMLFLTVLGFSCPVRPSILDRMPVMRRTTFANSAAPDVDAPDVALMRLSSQFTKPIRWSLFAREIAARQSPPQPLMPPRVLARQPPSLWRRAGSVAAALCLDSWRRFVPGKLRIRLYCFLGMLGTRWYGPTSSMSVQQLPFGLYLKTTYVAQHLSLINEQAALQLVHQHTNIPVPRPLDLVSDAHMSYLLMTRAPGIRLGACIDVLGDDEAELLSRDLQQCLDEIRSIPRQTQQENAGEGAAAAQSISICGVLGGPLYDHRVYMGMGTTEEAQSLFKGPFENEDEFNKALQTNALPGLAHRSGHRIVFTHGDLNMRNILMRNGRLSAIVDWENASWCPEYWDYTKAHFVTKLKKRWLRIVDDAFRPMGNFQSELAVQKQYWWYCC</sequence>
<dbReference type="Proteomes" id="UP001642405">
    <property type="component" value="Unassembled WGS sequence"/>
</dbReference>
<reference evidence="2 3" key="1">
    <citation type="submission" date="2024-01" db="EMBL/GenBank/DDBJ databases">
        <authorList>
            <person name="Allen C."/>
            <person name="Tagirdzhanova G."/>
        </authorList>
    </citation>
    <scope>NUCLEOTIDE SEQUENCE [LARGE SCALE GENOMIC DNA]</scope>
</reference>
<gene>
    <name evidence="2" type="ORF">SCUCBS95973_006534</name>
</gene>
<dbReference type="EMBL" id="CAWUHB010000039">
    <property type="protein sequence ID" value="CAK7227413.1"/>
    <property type="molecule type" value="Genomic_DNA"/>
</dbReference>
<proteinExistence type="predicted"/>
<comment type="caution">
    <text evidence="2">The sequence shown here is derived from an EMBL/GenBank/DDBJ whole genome shotgun (WGS) entry which is preliminary data.</text>
</comment>
<dbReference type="Gene3D" id="3.90.1200.10">
    <property type="match status" value="1"/>
</dbReference>
<accession>A0ABP0C5Y0</accession>
<dbReference type="InterPro" id="IPR011009">
    <property type="entry name" value="Kinase-like_dom_sf"/>
</dbReference>
<evidence type="ECO:0000259" key="1">
    <source>
        <dbReference type="Pfam" id="PF01636"/>
    </source>
</evidence>
<dbReference type="PANTHER" id="PTHR21310:SF58">
    <property type="entry name" value="AMINOGLYCOSIDE PHOSPHOTRANSFERASE DOMAIN-CONTAINING PROTEIN"/>
    <property type="match status" value="1"/>
</dbReference>
<dbReference type="InterPro" id="IPR051678">
    <property type="entry name" value="AGP_Transferase"/>
</dbReference>